<feature type="region of interest" description="Disordered" evidence="1">
    <location>
        <begin position="1"/>
        <end position="23"/>
    </location>
</feature>
<evidence type="ECO:0000313" key="2">
    <source>
        <dbReference type="EMBL" id="GLB43506.1"/>
    </source>
</evidence>
<feature type="region of interest" description="Disordered" evidence="1">
    <location>
        <begin position="117"/>
        <end position="136"/>
    </location>
</feature>
<evidence type="ECO:0000256" key="1">
    <source>
        <dbReference type="SAM" id="MobiDB-lite"/>
    </source>
</evidence>
<proteinExistence type="predicted"/>
<accession>A0A9P3PXQ4</accession>
<keyword evidence="3" id="KW-1185">Reference proteome</keyword>
<dbReference type="Proteomes" id="UP001063166">
    <property type="component" value="Unassembled WGS sequence"/>
</dbReference>
<sequence>MSSITVPAPGVSAPQQFDTSPQSAFPRAKLNAFTRFKNYVNSFRFKETRPKVDFPPPSWFTTDESTVRSDEGTRQGGTTDAAEGVNAEAETPEPVTFAMKIRQLLDLLPLPTNTSVSAGVRQSAGAPEPDAGTSSMAHVYEKGPPIPDIVDARMKQLLTSEEVMNGIDSRDNGPRRQSVWSALEGLSHGTVSTEEDGEGPSQAADTEREEGVMMYAPLEPTEDSQVEVADSELENIEEEPPTGEPPGRGKRKAADGDVTPPTAPTTLETHWVPSTTKISVFTTWWGYRLYLPPPVMKVLNSNQMKATQRATLITTTLQWFVTKVPMVIIPPQLKPAVTFLRRLSPILGYVGVFIAWSWGRISACDTGNGVVLTATWLLPVALIPMPWDAGDIQGPPNPPPGTLAAEEEAGPSTFPSHGDFRTRTKNYFRQLFSS</sequence>
<feature type="region of interest" description="Disordered" evidence="1">
    <location>
        <begin position="389"/>
        <end position="422"/>
    </location>
</feature>
<protein>
    <submittedName>
        <fullName evidence="2">Uncharacterized protein</fullName>
    </submittedName>
</protein>
<reference evidence="2" key="1">
    <citation type="submission" date="2022-07" db="EMBL/GenBank/DDBJ databases">
        <title>The genome of Lyophyllum shimeji provides insight into the initial evolution of ectomycorrhizal fungal genome.</title>
        <authorList>
            <person name="Kobayashi Y."/>
            <person name="Shibata T."/>
            <person name="Hirakawa H."/>
            <person name="Shigenobu S."/>
            <person name="Nishiyama T."/>
            <person name="Yamada A."/>
            <person name="Hasebe M."/>
            <person name="Kawaguchi M."/>
        </authorList>
    </citation>
    <scope>NUCLEOTIDE SEQUENCE</scope>
    <source>
        <strain evidence="2">AT787</strain>
    </source>
</reference>
<gene>
    <name evidence="2" type="ORF">LshimejAT787_1400180</name>
</gene>
<comment type="caution">
    <text evidence="2">The sequence shown here is derived from an EMBL/GenBank/DDBJ whole genome shotgun (WGS) entry which is preliminary data.</text>
</comment>
<dbReference type="OrthoDB" id="3247214at2759"/>
<feature type="region of interest" description="Disordered" evidence="1">
    <location>
        <begin position="55"/>
        <end position="90"/>
    </location>
</feature>
<dbReference type="EMBL" id="BRPK01000014">
    <property type="protein sequence ID" value="GLB43506.1"/>
    <property type="molecule type" value="Genomic_DNA"/>
</dbReference>
<feature type="region of interest" description="Disordered" evidence="1">
    <location>
        <begin position="188"/>
        <end position="268"/>
    </location>
</feature>
<feature type="compositionally biased region" description="Acidic residues" evidence="1">
    <location>
        <begin position="220"/>
        <end position="241"/>
    </location>
</feature>
<evidence type="ECO:0000313" key="3">
    <source>
        <dbReference type="Proteomes" id="UP001063166"/>
    </source>
</evidence>
<dbReference type="AlphaFoldDB" id="A0A9P3PXQ4"/>
<organism evidence="2 3">
    <name type="scientific">Lyophyllum shimeji</name>
    <name type="common">Hon-shimeji</name>
    <name type="synonym">Tricholoma shimeji</name>
    <dbReference type="NCBI Taxonomy" id="47721"/>
    <lineage>
        <taxon>Eukaryota</taxon>
        <taxon>Fungi</taxon>
        <taxon>Dikarya</taxon>
        <taxon>Basidiomycota</taxon>
        <taxon>Agaricomycotina</taxon>
        <taxon>Agaricomycetes</taxon>
        <taxon>Agaricomycetidae</taxon>
        <taxon>Agaricales</taxon>
        <taxon>Tricholomatineae</taxon>
        <taxon>Lyophyllaceae</taxon>
        <taxon>Lyophyllum</taxon>
    </lineage>
</organism>
<feature type="compositionally biased region" description="Polar residues" evidence="1">
    <location>
        <begin position="13"/>
        <end position="23"/>
    </location>
</feature>
<name>A0A9P3PXQ4_LYOSH</name>